<dbReference type="SUPFAM" id="SSF51445">
    <property type="entry name" value="(Trans)glycosidases"/>
    <property type="match status" value="1"/>
</dbReference>
<dbReference type="Pfam" id="PF01915">
    <property type="entry name" value="Glyco_hydro_3_C"/>
    <property type="match status" value="1"/>
</dbReference>
<keyword evidence="4" id="KW-1133">Transmembrane helix</keyword>
<dbReference type="InterPro" id="IPR017853">
    <property type="entry name" value="GH"/>
</dbReference>
<feature type="domain" description="Fibronectin type III-like" evidence="6">
    <location>
        <begin position="442"/>
        <end position="521"/>
    </location>
</feature>
<dbReference type="GO" id="GO:0004553">
    <property type="term" value="F:hydrolase activity, hydrolyzing O-glycosyl compounds"/>
    <property type="evidence" value="ECO:0007669"/>
    <property type="project" value="InterPro"/>
</dbReference>
<proteinExistence type="inferred from homology"/>
<keyword evidence="4" id="KW-0812">Transmembrane</keyword>
<keyword evidence="4" id="KW-0472">Membrane</keyword>
<dbReference type="PANTHER" id="PTHR42715:SF10">
    <property type="entry name" value="BETA-GLUCOSIDASE"/>
    <property type="match status" value="1"/>
</dbReference>
<dbReference type="InterPro" id="IPR026891">
    <property type="entry name" value="Fn3-like"/>
</dbReference>
<dbReference type="AlphaFoldDB" id="A0A7M1XKZ1"/>
<feature type="signal peptide" evidence="5">
    <location>
        <begin position="1"/>
        <end position="23"/>
    </location>
</feature>
<evidence type="ECO:0000256" key="4">
    <source>
        <dbReference type="SAM" id="Phobius"/>
    </source>
</evidence>
<evidence type="ECO:0000256" key="1">
    <source>
        <dbReference type="ARBA" id="ARBA00005336"/>
    </source>
</evidence>
<feature type="transmembrane region" description="Helical" evidence="4">
    <location>
        <begin position="997"/>
        <end position="1019"/>
    </location>
</feature>
<comment type="similarity">
    <text evidence="1">Belongs to the glycosyl hydrolase 3 family.</text>
</comment>
<reference evidence="7 8" key="1">
    <citation type="submission" date="2018-08" db="EMBL/GenBank/DDBJ databases">
        <title>The first complete genome of Treponema rectale (CHPAT), a commensal spirochete of the bovine rectum.</title>
        <authorList>
            <person name="Staton G.J."/>
            <person name="Clegg S.R."/>
            <person name="Carter S.D."/>
            <person name="Radford A.D."/>
            <person name="Darby A."/>
            <person name="Hall N."/>
            <person name="Birtles R.J."/>
            <person name="Evans N.J."/>
        </authorList>
    </citation>
    <scope>NUCLEOTIDE SEQUENCE [LARGE SCALE GENOMIC DNA]</scope>
    <source>
        <strain evidence="7 8">CHPA</strain>
    </source>
</reference>
<evidence type="ECO:0000256" key="5">
    <source>
        <dbReference type="SAM" id="SignalP"/>
    </source>
</evidence>
<dbReference type="GO" id="GO:0005975">
    <property type="term" value="P:carbohydrate metabolic process"/>
    <property type="evidence" value="ECO:0007669"/>
    <property type="project" value="InterPro"/>
</dbReference>
<feature type="chain" id="PRO_5032656152" evidence="5">
    <location>
        <begin position="24"/>
        <end position="1031"/>
    </location>
</feature>
<evidence type="ECO:0000259" key="6">
    <source>
        <dbReference type="SMART" id="SM01217"/>
    </source>
</evidence>
<dbReference type="Gene3D" id="3.40.50.1700">
    <property type="entry name" value="Glycoside hydrolase family 3 C-terminal domain"/>
    <property type="match status" value="1"/>
</dbReference>
<dbReference type="InterPro" id="IPR050288">
    <property type="entry name" value="Cellulose_deg_GH3"/>
</dbReference>
<dbReference type="PRINTS" id="PR00133">
    <property type="entry name" value="GLHYDRLASE3"/>
</dbReference>
<dbReference type="InterPro" id="IPR002772">
    <property type="entry name" value="Glyco_hydro_3_C"/>
</dbReference>
<evidence type="ECO:0000256" key="2">
    <source>
        <dbReference type="ARBA" id="ARBA00022801"/>
    </source>
</evidence>
<feature type="region of interest" description="Disordered" evidence="3">
    <location>
        <begin position="196"/>
        <end position="221"/>
    </location>
</feature>
<protein>
    <submittedName>
        <fullName evidence="7">Glycoside hydrolase</fullName>
    </submittedName>
</protein>
<dbReference type="InterPro" id="IPR036881">
    <property type="entry name" value="Glyco_hydro_3_C_sf"/>
</dbReference>
<keyword evidence="2 7" id="KW-0378">Hydrolase</keyword>
<dbReference type="Gene3D" id="3.20.20.300">
    <property type="entry name" value="Glycoside hydrolase, family 3, N-terminal domain"/>
    <property type="match status" value="1"/>
</dbReference>
<dbReference type="EMBL" id="CP031517">
    <property type="protein sequence ID" value="QOS39538.1"/>
    <property type="molecule type" value="Genomic_DNA"/>
</dbReference>
<name>A0A7M1XKZ1_9SPIR</name>
<sequence length="1031" mass="112760">MNKLAKKITFSLLSLLAVGTMIGADVAYTTFEADILGQLCPPIVDESAASVAKSEGMDLAKKIEEEGIVMVKNNGTLPLSTKNTSAINLLGYGNVQWIYGGSGSGRVLAESDNWADNIDLADALDEYGIDVNEDLLDFYKSYATPNFDIDTLNFNVDNNPYRFGLKDPDINNSQYATLLEQSLDFSDTAIVTISRQGGESEDMPAVQYKSKPSQKTDSERHSLEISQEEEDLLYFAQDNFENVIVVINSTNAFQLDFLAEMPGIDACLIVGPTGEQGAQAIPKVLFGEVSPSGKLADTLAYDFTKNLNFNYTGFDGVSFYSNKDTAYGVGQTTNAGVTTRPSLPYIDYVEDIYVGYRYYETADVEGMFKDETRDILDENGAEKTLRGYDAVVQYPFGYGLSYTTFDWEVISIDVPSGSALTADSKINISVKVTNTGDVAGKDVVELYQTPEYKANGIEKSAANLIGFEKTELIKPGENETVKFEVSMRDFASYDAYDKNNNGKTTYEVERGNYQLKFATDAHRVKTIDFLGGEKNVAGVLTYHVDNDIILDKDPVTNKTIDNLFTGSKAIDGVSIDGGEGENADIPYVSRGDFKNLTGPIEQSSTHDAATGRAMGAKTKEYVTFAGRDGRDQSKANAWDNATTDLFGNEIANEEVLFGQSGDLKVADNSGVPTELGYQLGADYNDPQWNDVLNQVSYAEAMGMVNNAHPNCKGIASIGMPNLINYDGPAQIGSFTDKKLRGVGFPADCVLAQTWNKTLAYEEGLSLGADMEAHGLTGFYGTAINIHRSPFGGRNYEYYSEDPILTGKLAAMLTKGVKDTGKMSFVKHFAVAETETSRDSLYTWLTEQALREIYLEPFRIVVEEGGANALMTSYNRVGALWAGGSTALLQGVLRGEWGFNGSIITDYSDNNQFMNMDETLRCGGDLGMSVSLKFNISASSSNRAKMALREAVHHTVYSYLNSKYALQEYNKHPYNGKEITSANTKEAFNWVTPVVVDFNIVLGVTALGLIYFGVFDAIGLDRPLAKKEKEEA</sequence>
<dbReference type="Gene3D" id="2.60.40.10">
    <property type="entry name" value="Immunoglobulins"/>
    <property type="match status" value="1"/>
</dbReference>
<organism evidence="7 8">
    <name type="scientific">Treponema rectale</name>
    <dbReference type="NCBI Taxonomy" id="744512"/>
    <lineage>
        <taxon>Bacteria</taxon>
        <taxon>Pseudomonadati</taxon>
        <taxon>Spirochaetota</taxon>
        <taxon>Spirochaetia</taxon>
        <taxon>Spirochaetales</taxon>
        <taxon>Treponemataceae</taxon>
        <taxon>Treponema</taxon>
    </lineage>
</organism>
<gene>
    <name evidence="7" type="ORF">DYE49_03310</name>
</gene>
<dbReference type="KEGG" id="trc:DYE49_03310"/>
<evidence type="ECO:0000313" key="8">
    <source>
        <dbReference type="Proteomes" id="UP000593591"/>
    </source>
</evidence>
<evidence type="ECO:0000313" key="7">
    <source>
        <dbReference type="EMBL" id="QOS39538.1"/>
    </source>
</evidence>
<dbReference type="InterPro" id="IPR001764">
    <property type="entry name" value="Glyco_hydro_3_N"/>
</dbReference>
<dbReference type="Pfam" id="PF00933">
    <property type="entry name" value="Glyco_hydro_3"/>
    <property type="match status" value="1"/>
</dbReference>
<accession>A0A7M1XKZ1</accession>
<keyword evidence="5" id="KW-0732">Signal</keyword>
<dbReference type="Proteomes" id="UP000593591">
    <property type="component" value="Chromosome"/>
</dbReference>
<dbReference type="SMART" id="SM01217">
    <property type="entry name" value="Fn3_like"/>
    <property type="match status" value="1"/>
</dbReference>
<dbReference type="InterPro" id="IPR036962">
    <property type="entry name" value="Glyco_hydro_3_N_sf"/>
</dbReference>
<dbReference type="SUPFAM" id="SSF52279">
    <property type="entry name" value="Beta-D-glucan exohydrolase, C-terminal domain"/>
    <property type="match status" value="1"/>
</dbReference>
<dbReference type="InterPro" id="IPR013783">
    <property type="entry name" value="Ig-like_fold"/>
</dbReference>
<evidence type="ECO:0000256" key="3">
    <source>
        <dbReference type="SAM" id="MobiDB-lite"/>
    </source>
</evidence>
<dbReference type="PANTHER" id="PTHR42715">
    <property type="entry name" value="BETA-GLUCOSIDASE"/>
    <property type="match status" value="1"/>
</dbReference>
<dbReference type="Pfam" id="PF14310">
    <property type="entry name" value="Fn3-like"/>
    <property type="match status" value="1"/>
</dbReference>